<keyword evidence="2" id="KW-0325">Glycoprotein</keyword>
<reference evidence="5" key="1">
    <citation type="submission" date="2017-07" db="EMBL/GenBank/DDBJ databases">
        <authorList>
            <person name="Mikheyev A."/>
            <person name="Grau M."/>
        </authorList>
    </citation>
    <scope>NUCLEOTIDE SEQUENCE</scope>
    <source>
        <tissue evidence="5">Venom_gland</tissue>
    </source>
</reference>
<evidence type="ECO:0000256" key="1">
    <source>
        <dbReference type="ARBA" id="ARBA00023157"/>
    </source>
</evidence>
<dbReference type="SMART" id="SM00202">
    <property type="entry name" value="SR"/>
    <property type="match status" value="1"/>
</dbReference>
<dbReference type="Pfam" id="PF00530">
    <property type="entry name" value="SRCR"/>
    <property type="match status" value="1"/>
</dbReference>
<feature type="disulfide bond" evidence="3">
    <location>
        <begin position="75"/>
        <end position="85"/>
    </location>
</feature>
<dbReference type="InterPro" id="IPR001190">
    <property type="entry name" value="SRCR"/>
</dbReference>
<feature type="domain" description="SRCR" evidence="4">
    <location>
        <begin position="6"/>
        <end position="106"/>
    </location>
</feature>
<reference evidence="5" key="2">
    <citation type="submission" date="2017-11" db="EMBL/GenBank/DDBJ databases">
        <title>Coralsnake Venomics: Analyses of Venom Gland Transcriptomes and Proteomes of Six Brazilian Taxa.</title>
        <authorList>
            <person name="Aird S.D."/>
            <person name="Jorge da Silva N."/>
            <person name="Qiu L."/>
            <person name="Villar-Briones A."/>
            <person name="Aparecida-Saddi V."/>
            <person name="Campos-Telles M.P."/>
            <person name="Grau M."/>
            <person name="Mikheyev A.S."/>
        </authorList>
    </citation>
    <scope>NUCLEOTIDE SEQUENCE</scope>
    <source>
        <tissue evidence="5">Venom_gland</tissue>
    </source>
</reference>
<dbReference type="GO" id="GO:0004252">
    <property type="term" value="F:serine-type endopeptidase activity"/>
    <property type="evidence" value="ECO:0007669"/>
    <property type="project" value="TreeGrafter"/>
</dbReference>
<protein>
    <recommendedName>
        <fullName evidence="4">SRCR domain-containing protein</fullName>
    </recommendedName>
</protein>
<dbReference type="PANTHER" id="PTHR48071">
    <property type="entry name" value="SRCR DOMAIN-CONTAINING PROTEIN"/>
    <property type="match status" value="1"/>
</dbReference>
<evidence type="ECO:0000313" key="5">
    <source>
        <dbReference type="EMBL" id="LAB14199.1"/>
    </source>
</evidence>
<dbReference type="Gene3D" id="3.10.250.10">
    <property type="entry name" value="SRCR-like domain"/>
    <property type="match status" value="1"/>
</dbReference>
<dbReference type="GO" id="GO:0005886">
    <property type="term" value="C:plasma membrane"/>
    <property type="evidence" value="ECO:0007669"/>
    <property type="project" value="TreeGrafter"/>
</dbReference>
<dbReference type="PRINTS" id="PR00258">
    <property type="entry name" value="SPERACTRCPTR"/>
</dbReference>
<organism evidence="5">
    <name type="scientific">Micrurus paraensis</name>
    <dbReference type="NCBI Taxonomy" id="1970185"/>
    <lineage>
        <taxon>Eukaryota</taxon>
        <taxon>Metazoa</taxon>
        <taxon>Chordata</taxon>
        <taxon>Craniata</taxon>
        <taxon>Vertebrata</taxon>
        <taxon>Euteleostomi</taxon>
        <taxon>Lepidosauria</taxon>
        <taxon>Squamata</taxon>
        <taxon>Bifurcata</taxon>
        <taxon>Unidentata</taxon>
        <taxon>Episquamata</taxon>
        <taxon>Toxicofera</taxon>
        <taxon>Serpentes</taxon>
        <taxon>Colubroidea</taxon>
        <taxon>Elapidae</taxon>
        <taxon>Elapinae</taxon>
        <taxon>Micrurus</taxon>
    </lineage>
</organism>
<name>A0A2D4KZQ5_9SAUR</name>
<feature type="disulfide bond" evidence="3">
    <location>
        <begin position="31"/>
        <end position="95"/>
    </location>
</feature>
<dbReference type="EMBL" id="IACL01098146">
    <property type="protein sequence ID" value="LAB14199.1"/>
    <property type="molecule type" value="Transcribed_RNA"/>
</dbReference>
<dbReference type="PROSITE" id="PS00420">
    <property type="entry name" value="SRCR_1"/>
    <property type="match status" value="1"/>
</dbReference>
<accession>A0A2D4KZQ5</accession>
<dbReference type="SUPFAM" id="SSF56487">
    <property type="entry name" value="SRCR-like"/>
    <property type="match status" value="1"/>
</dbReference>
<evidence type="ECO:0000259" key="4">
    <source>
        <dbReference type="PROSITE" id="PS50287"/>
    </source>
</evidence>
<dbReference type="FunFam" id="3.10.250.10:FF:000011">
    <property type="entry name" value="Scavenger receptor class A member 5"/>
    <property type="match status" value="1"/>
</dbReference>
<evidence type="ECO:0000256" key="2">
    <source>
        <dbReference type="ARBA" id="ARBA00023180"/>
    </source>
</evidence>
<dbReference type="InterPro" id="IPR036772">
    <property type="entry name" value="SRCR-like_dom_sf"/>
</dbReference>
<evidence type="ECO:0000256" key="3">
    <source>
        <dbReference type="PROSITE-ProRule" id="PRU00196"/>
    </source>
</evidence>
<dbReference type="GO" id="GO:0031638">
    <property type="term" value="P:zymogen activation"/>
    <property type="evidence" value="ECO:0007669"/>
    <property type="project" value="TreeGrafter"/>
</dbReference>
<keyword evidence="1 3" id="KW-1015">Disulfide bond</keyword>
<dbReference type="PANTHER" id="PTHR48071:SF24">
    <property type="entry name" value="DELETED IN MALIGNANT BRAIN TUMORS 1 PROTEIN-LIKE"/>
    <property type="match status" value="1"/>
</dbReference>
<feature type="disulfide bond" evidence="3">
    <location>
        <begin position="44"/>
        <end position="105"/>
    </location>
</feature>
<proteinExistence type="predicted"/>
<dbReference type="PROSITE" id="PS50287">
    <property type="entry name" value="SRCR_2"/>
    <property type="match status" value="1"/>
</dbReference>
<dbReference type="AlphaFoldDB" id="A0A2D4KZQ5"/>
<sequence>MEEGIIRLMNGSGPHEGRVEVFHDRHWGTVCDDGWDKKDGDVVCRMLGFRGIEEIYRMAAFGQGKGRIWMDDVACKGTEDSLLQCSFSSWGKTNCGHAEDAGVKCLRQ</sequence>